<comment type="caution">
    <text evidence="1">The sequence shown here is derived from an EMBL/GenBank/DDBJ whole genome shotgun (WGS) entry which is preliminary data.</text>
</comment>
<keyword evidence="2" id="KW-1185">Reference proteome</keyword>
<protein>
    <submittedName>
        <fullName evidence="1">Uncharacterized protein</fullName>
    </submittedName>
</protein>
<name>A0ABQ2U3W1_9ACTN</name>
<organism evidence="1 2">
    <name type="scientific">Streptomyces variabilis</name>
    <dbReference type="NCBI Taxonomy" id="67372"/>
    <lineage>
        <taxon>Bacteria</taxon>
        <taxon>Bacillati</taxon>
        <taxon>Actinomycetota</taxon>
        <taxon>Actinomycetes</taxon>
        <taxon>Kitasatosporales</taxon>
        <taxon>Streptomycetaceae</taxon>
        <taxon>Streptomyces</taxon>
        <taxon>Streptomyces griseoincarnatus group</taxon>
    </lineage>
</organism>
<proteinExistence type="predicted"/>
<dbReference type="EMBL" id="BMTZ01000019">
    <property type="protein sequence ID" value="GGT69814.1"/>
    <property type="molecule type" value="Genomic_DNA"/>
</dbReference>
<gene>
    <name evidence="1" type="ORF">GCM10010287_50510</name>
</gene>
<reference evidence="2" key="1">
    <citation type="journal article" date="2019" name="Int. J. Syst. Evol. Microbiol.">
        <title>The Global Catalogue of Microorganisms (GCM) 10K type strain sequencing project: providing services to taxonomists for standard genome sequencing and annotation.</title>
        <authorList>
            <consortium name="The Broad Institute Genomics Platform"/>
            <consortium name="The Broad Institute Genome Sequencing Center for Infectious Disease"/>
            <person name="Wu L."/>
            <person name="Ma J."/>
        </authorList>
    </citation>
    <scope>NUCLEOTIDE SEQUENCE [LARGE SCALE GENOMIC DNA]</scope>
    <source>
        <strain evidence="2">JCM 4422</strain>
    </source>
</reference>
<accession>A0ABQ2U3W1</accession>
<evidence type="ECO:0000313" key="2">
    <source>
        <dbReference type="Proteomes" id="UP000629911"/>
    </source>
</evidence>
<sequence length="73" mass="7487">MEPGFGEEFAAHVAGGFGPLVVLLGQDRADEPDDGGAVGEDADHVGAVPGLLVQPFPRIVRSDLPPDLPGEGR</sequence>
<evidence type="ECO:0000313" key="1">
    <source>
        <dbReference type="EMBL" id="GGT69814.1"/>
    </source>
</evidence>
<dbReference type="Proteomes" id="UP000629911">
    <property type="component" value="Unassembled WGS sequence"/>
</dbReference>